<dbReference type="PANTHER" id="PTHR31293">
    <property type="entry name" value="RNI-LIKE SUPERFAMILY PROTEIN"/>
    <property type="match status" value="1"/>
</dbReference>
<name>A0A397KWI2_BRACM</name>
<evidence type="ECO:0000259" key="1">
    <source>
        <dbReference type="SMART" id="SM00579"/>
    </source>
</evidence>
<organism evidence="2">
    <name type="scientific">Brassica campestris</name>
    <name type="common">Field mustard</name>
    <dbReference type="NCBI Taxonomy" id="3711"/>
    <lineage>
        <taxon>Eukaryota</taxon>
        <taxon>Viridiplantae</taxon>
        <taxon>Streptophyta</taxon>
        <taxon>Embryophyta</taxon>
        <taxon>Tracheophyta</taxon>
        <taxon>Spermatophyta</taxon>
        <taxon>Magnoliopsida</taxon>
        <taxon>eudicotyledons</taxon>
        <taxon>Gunneridae</taxon>
        <taxon>Pentapetalae</taxon>
        <taxon>rosids</taxon>
        <taxon>malvids</taxon>
        <taxon>Brassicales</taxon>
        <taxon>Brassicaceae</taxon>
        <taxon>Brassiceae</taxon>
        <taxon>Brassica</taxon>
    </lineage>
</organism>
<dbReference type="InterPro" id="IPR055411">
    <property type="entry name" value="LRR_FXL15/At3g58940/PEG3-like"/>
</dbReference>
<dbReference type="PANTHER" id="PTHR31293:SF12">
    <property type="entry name" value="RNI-LIKE SUPERFAMILY PROTEIN"/>
    <property type="match status" value="1"/>
</dbReference>
<dbReference type="SUPFAM" id="SSF52047">
    <property type="entry name" value="RNI-like"/>
    <property type="match status" value="1"/>
</dbReference>
<dbReference type="InterPro" id="IPR006566">
    <property type="entry name" value="FBD"/>
</dbReference>
<dbReference type="InterPro" id="IPR055294">
    <property type="entry name" value="FBL60-like"/>
</dbReference>
<proteinExistence type="predicted"/>
<evidence type="ECO:0000313" key="2">
    <source>
        <dbReference type="EMBL" id="RIA04736.1"/>
    </source>
</evidence>
<dbReference type="Proteomes" id="UP000264353">
    <property type="component" value="Unassembled WGS sequence"/>
</dbReference>
<reference evidence="2" key="1">
    <citation type="submission" date="2018-06" db="EMBL/GenBank/DDBJ databases">
        <title>WGS assembly of Brassica rapa FPsc.</title>
        <authorList>
            <person name="Bowman J."/>
            <person name="Kohchi T."/>
            <person name="Yamato K."/>
            <person name="Jenkins J."/>
            <person name="Shu S."/>
            <person name="Ishizaki K."/>
            <person name="Yamaoka S."/>
            <person name="Nishihama R."/>
            <person name="Nakamura Y."/>
            <person name="Berger F."/>
            <person name="Adam C."/>
            <person name="Aki S."/>
            <person name="Althoff F."/>
            <person name="Araki T."/>
            <person name="Arteaga-Vazquez M."/>
            <person name="Balasubrmanian S."/>
            <person name="Bauer D."/>
            <person name="Boehm C."/>
            <person name="Briginshaw L."/>
            <person name="Caballero-Perez J."/>
            <person name="Catarino B."/>
            <person name="Chen F."/>
            <person name="Chiyoda S."/>
            <person name="Chovatia M."/>
            <person name="Davies K."/>
            <person name="Delmans M."/>
            <person name="Demura T."/>
            <person name="Dierschke T."/>
            <person name="Dolan L."/>
            <person name="Dorantes-Acosta A."/>
            <person name="Eklund D."/>
            <person name="Florent S."/>
            <person name="Flores-Sandoval E."/>
            <person name="Fujiyama A."/>
            <person name="Fukuzawa H."/>
            <person name="Galik B."/>
            <person name="Grimanelli D."/>
            <person name="Grimwood J."/>
            <person name="Grossniklaus U."/>
            <person name="Hamada T."/>
            <person name="Haseloff J."/>
            <person name="Hetherington A."/>
            <person name="Higo A."/>
            <person name="Hirakawa Y."/>
            <person name="Hundley H."/>
            <person name="Ikeda Y."/>
            <person name="Inoue K."/>
            <person name="Inoue S."/>
            <person name="Ishida S."/>
            <person name="Jia Q."/>
            <person name="Kakita M."/>
            <person name="Kanazawa T."/>
            <person name="Kawai Y."/>
            <person name="Kawashima T."/>
            <person name="Kennedy M."/>
            <person name="Kinose K."/>
            <person name="Kinoshita T."/>
            <person name="Kohara Y."/>
            <person name="Koide E."/>
            <person name="Komatsu K."/>
            <person name="Kopischke S."/>
            <person name="Kubo M."/>
            <person name="Kyozuka J."/>
            <person name="Lagercrantz U."/>
            <person name="Lin S."/>
            <person name="Lindquist E."/>
            <person name="Lipzen A."/>
            <person name="Lu C."/>
            <person name="Luna E."/>
            <person name="Martienssen R."/>
            <person name="Minamino N."/>
            <person name="Mizutani M."/>
            <person name="Mizutani M."/>
            <person name="Mochizuki N."/>
            <person name="Monte I."/>
            <person name="Mosher R."/>
            <person name="Nagasaki H."/>
            <person name="Nakagami H."/>
            <person name="Naramoto S."/>
            <person name="Nishitani K."/>
            <person name="Ohtani M."/>
            <person name="Okamoto T."/>
            <person name="Okumura M."/>
            <person name="Phillips J."/>
            <person name="Pollak B."/>
            <person name="Reinders A."/>
            <person name="Roevekamp M."/>
            <person name="Sano R."/>
            <person name="Sawa S."/>
            <person name="Schmid M."/>
            <person name="Shirakawa M."/>
            <person name="Solano R."/>
            <person name="Spunde A."/>
            <person name="Suetsugu N."/>
            <person name="Sugano S."/>
            <person name="Sugiyama A."/>
            <person name="Sun R."/>
            <person name="Suzuki Y."/>
            <person name="Takenaka M."/>
            <person name="Takezawa D."/>
            <person name="Tomogane H."/>
            <person name="Tsuzuki M."/>
            <person name="Ueda T."/>
            <person name="Umeda M."/>
            <person name="Ward J."/>
            <person name="Watanabe Y."/>
            <person name="Yazaki K."/>
            <person name="Yokoyama R."/>
            <person name="Yoshitake Y."/>
            <person name="Yotsui I."/>
            <person name="Zachgo S."/>
            <person name="Schmutz J."/>
        </authorList>
    </citation>
    <scope>NUCLEOTIDE SEQUENCE [LARGE SCALE GENOMIC DNA]</scope>
</reference>
<dbReference type="SMART" id="SM00579">
    <property type="entry name" value="FBD"/>
    <property type="match status" value="1"/>
</dbReference>
<dbReference type="InterPro" id="IPR036047">
    <property type="entry name" value="F-box-like_dom_sf"/>
</dbReference>
<dbReference type="SUPFAM" id="SSF81383">
    <property type="entry name" value="F-box domain"/>
    <property type="match status" value="1"/>
</dbReference>
<gene>
    <name evidence="2" type="ORF">BRARA_K01000</name>
</gene>
<accession>A0A397KWI2</accession>
<sequence length="478" mass="53782">MVGIISGLPSEMRRHLLSFLPIRVAALTSSLSRDWRDEFCMTPTLKLRLDDDTDDMIPFISFVNRIVSIRGPDGDRSPLRKFHLTLHRVIDRHEADQGNLLFESANEWINFSLAKGVTILTLCFYQLPHQYDGLPEAIFVASSLVKLHIATSHHATLFPSTVSVLLPCLKSLRLDMVGLGDDGQGFYTLLSGCPIIEELEMKDLAWFAWSSSSVCSSTLKVLSICWDFYAHEDERHQRPASVSFVTPNLLYLDYNDDTAGDYKALDFASLVEAEVRLHLRVEQGDGSDSDEDEDELEIPQQEDASDFFKAICNVQKLLLHADTLQVLAFGCLTIHPFPNLTELIIESYHHDQLSDWDSVPLLLNNCPQLHTLVFMGLTHQPKNTCGNVCRCEGGVVPAHSCLQASPVKVLKIYDVGQAALEMDRFIGMVRHFLVTMPHLESFLVYCDGSAETRMNLSRGIRRIQGKASPMCRIQVREC</sequence>
<dbReference type="InterPro" id="IPR032675">
    <property type="entry name" value="LRR_dom_sf"/>
</dbReference>
<dbReference type="Pfam" id="PF24758">
    <property type="entry name" value="LRR_At5g56370"/>
    <property type="match status" value="1"/>
</dbReference>
<protein>
    <recommendedName>
        <fullName evidence="1">FBD domain-containing protein</fullName>
    </recommendedName>
</protein>
<feature type="domain" description="FBD" evidence="1">
    <location>
        <begin position="400"/>
        <end position="476"/>
    </location>
</feature>
<dbReference type="Gene3D" id="3.80.10.10">
    <property type="entry name" value="Ribonuclease Inhibitor"/>
    <property type="match status" value="1"/>
</dbReference>
<dbReference type="EMBL" id="KZ865652">
    <property type="protein sequence ID" value="RIA04736.1"/>
    <property type="molecule type" value="Genomic_DNA"/>
</dbReference>
<dbReference type="AlphaFoldDB" id="A0A397KWI2"/>